<keyword evidence="14 15" id="KW-0395">Inflammatory response</keyword>
<dbReference type="Gene3D" id="3.40.50.10140">
    <property type="entry name" value="Toll/interleukin-1 receptor homology (TIR) domain"/>
    <property type="match status" value="1"/>
</dbReference>
<dbReference type="SMART" id="SM00369">
    <property type="entry name" value="LRR_TYP"/>
    <property type="match status" value="5"/>
</dbReference>
<dbReference type="SUPFAM" id="SSF52058">
    <property type="entry name" value="L domain-like"/>
    <property type="match status" value="1"/>
</dbReference>
<feature type="domain" description="TIR" evidence="19">
    <location>
        <begin position="642"/>
        <end position="785"/>
    </location>
</feature>
<evidence type="ECO:0000256" key="12">
    <source>
        <dbReference type="ARBA" id="ARBA00023170"/>
    </source>
</evidence>
<evidence type="ECO:0000256" key="8">
    <source>
        <dbReference type="ARBA" id="ARBA00022859"/>
    </source>
</evidence>
<evidence type="ECO:0000256" key="16">
    <source>
        <dbReference type="PIRSR" id="PIRSR037595-2"/>
    </source>
</evidence>
<keyword evidence="7" id="KW-0677">Repeat</keyword>
<organism evidence="20 21">
    <name type="scientific">Umbra pygmaea</name>
    <name type="common">Eastern mudminnow</name>
    <dbReference type="NCBI Taxonomy" id="75934"/>
    <lineage>
        <taxon>Eukaryota</taxon>
        <taxon>Metazoa</taxon>
        <taxon>Chordata</taxon>
        <taxon>Craniata</taxon>
        <taxon>Vertebrata</taxon>
        <taxon>Euteleostomi</taxon>
        <taxon>Actinopterygii</taxon>
        <taxon>Neopterygii</taxon>
        <taxon>Teleostei</taxon>
        <taxon>Protacanthopterygii</taxon>
        <taxon>Esociformes</taxon>
        <taxon>Umbridae</taxon>
        <taxon>Umbra</taxon>
    </lineage>
</organism>
<evidence type="ECO:0000256" key="9">
    <source>
        <dbReference type="ARBA" id="ARBA00022989"/>
    </source>
</evidence>
<comment type="similarity">
    <text evidence="2 15">Belongs to the Toll-like receptor family.</text>
</comment>
<dbReference type="PROSITE" id="PS50104">
    <property type="entry name" value="TIR"/>
    <property type="match status" value="1"/>
</dbReference>
<keyword evidence="11 17" id="KW-0472">Membrane</keyword>
<dbReference type="EMBL" id="JAGEUA010000006">
    <property type="protein sequence ID" value="KAL0974091.1"/>
    <property type="molecule type" value="Genomic_DNA"/>
</dbReference>
<evidence type="ECO:0000256" key="6">
    <source>
        <dbReference type="ARBA" id="ARBA00022729"/>
    </source>
</evidence>
<keyword evidence="5 17" id="KW-0812">Transmembrane</keyword>
<keyword evidence="16" id="KW-1015">Disulfide bond</keyword>
<feature type="transmembrane region" description="Helical" evidence="17">
    <location>
        <begin position="585"/>
        <end position="607"/>
    </location>
</feature>
<evidence type="ECO:0000256" key="14">
    <source>
        <dbReference type="ARBA" id="ARBA00023198"/>
    </source>
</evidence>
<evidence type="ECO:0000256" key="17">
    <source>
        <dbReference type="SAM" id="Phobius"/>
    </source>
</evidence>
<feature type="signal peptide" evidence="18">
    <location>
        <begin position="1"/>
        <end position="20"/>
    </location>
</feature>
<dbReference type="PRINTS" id="PR00019">
    <property type="entry name" value="LEURICHRPT"/>
</dbReference>
<dbReference type="Pfam" id="PF01582">
    <property type="entry name" value="TIR"/>
    <property type="match status" value="1"/>
</dbReference>
<dbReference type="GO" id="GO:0016020">
    <property type="term" value="C:membrane"/>
    <property type="evidence" value="ECO:0007669"/>
    <property type="project" value="UniProtKB-SubCell"/>
</dbReference>
<comment type="caution">
    <text evidence="20">The sequence shown here is derived from an EMBL/GenBank/DDBJ whole genome shotgun (WGS) entry which is preliminary data.</text>
</comment>
<keyword evidence="3 15" id="KW-0399">Innate immunity</keyword>
<dbReference type="AlphaFoldDB" id="A0ABD0X2Q6"/>
<keyword evidence="8 15" id="KW-0391">Immunity</keyword>
<proteinExistence type="inferred from homology"/>
<dbReference type="InterPro" id="IPR017241">
    <property type="entry name" value="Toll-like_receptor"/>
</dbReference>
<evidence type="ECO:0000256" key="13">
    <source>
        <dbReference type="ARBA" id="ARBA00023180"/>
    </source>
</evidence>
<evidence type="ECO:0000256" key="10">
    <source>
        <dbReference type="ARBA" id="ARBA00023027"/>
    </source>
</evidence>
<dbReference type="GO" id="GO:0045087">
    <property type="term" value="P:innate immune response"/>
    <property type="evidence" value="ECO:0007669"/>
    <property type="project" value="UniProtKB-UniRule"/>
</dbReference>
<evidence type="ECO:0000313" key="21">
    <source>
        <dbReference type="Proteomes" id="UP001557470"/>
    </source>
</evidence>
<dbReference type="InterPro" id="IPR000483">
    <property type="entry name" value="Cys-rich_flank_reg_C"/>
</dbReference>
<dbReference type="SMART" id="SM00364">
    <property type="entry name" value="LRR_BAC"/>
    <property type="match status" value="3"/>
</dbReference>
<dbReference type="InterPro" id="IPR035897">
    <property type="entry name" value="Toll_tir_struct_dom_sf"/>
</dbReference>
<dbReference type="PROSITE" id="PS51450">
    <property type="entry name" value="LRR"/>
    <property type="match status" value="3"/>
</dbReference>
<dbReference type="SMART" id="SM00082">
    <property type="entry name" value="LRRCT"/>
    <property type="match status" value="1"/>
</dbReference>
<evidence type="ECO:0000256" key="18">
    <source>
        <dbReference type="SAM" id="SignalP"/>
    </source>
</evidence>
<keyword evidence="10" id="KW-0520">NAD</keyword>
<dbReference type="Gene3D" id="3.80.10.10">
    <property type="entry name" value="Ribonuclease Inhibitor"/>
    <property type="match status" value="1"/>
</dbReference>
<dbReference type="PRINTS" id="PR01537">
    <property type="entry name" value="INTRLKN1R1F"/>
</dbReference>
<evidence type="ECO:0000256" key="7">
    <source>
        <dbReference type="ARBA" id="ARBA00022737"/>
    </source>
</evidence>
<evidence type="ECO:0000256" key="2">
    <source>
        <dbReference type="ARBA" id="ARBA00009634"/>
    </source>
</evidence>
<dbReference type="PANTHER" id="PTHR24365:SF422">
    <property type="entry name" value="TOLL-LIKE RECEPTOR 6"/>
    <property type="match status" value="1"/>
</dbReference>
<evidence type="ECO:0000313" key="20">
    <source>
        <dbReference type="EMBL" id="KAL0974091.1"/>
    </source>
</evidence>
<dbReference type="Proteomes" id="UP001557470">
    <property type="component" value="Unassembled WGS sequence"/>
</dbReference>
<dbReference type="InterPro" id="IPR001611">
    <property type="entry name" value="Leu-rich_rpt"/>
</dbReference>
<evidence type="ECO:0000256" key="11">
    <source>
        <dbReference type="ARBA" id="ARBA00023136"/>
    </source>
</evidence>
<keyword evidence="4" id="KW-0433">Leucine-rich repeat</keyword>
<evidence type="ECO:0000256" key="15">
    <source>
        <dbReference type="PIRNR" id="PIRNR037595"/>
    </source>
</evidence>
<protein>
    <recommendedName>
        <fullName evidence="19">TIR domain-containing protein</fullName>
    </recommendedName>
</protein>
<accession>A0ABD0X2Q6</accession>
<evidence type="ECO:0000259" key="19">
    <source>
        <dbReference type="PROSITE" id="PS50104"/>
    </source>
</evidence>
<dbReference type="SUPFAM" id="SSF52200">
    <property type="entry name" value="Toll/Interleukin receptor TIR domain"/>
    <property type="match status" value="1"/>
</dbReference>
<evidence type="ECO:0000256" key="4">
    <source>
        <dbReference type="ARBA" id="ARBA00022614"/>
    </source>
</evidence>
<dbReference type="GO" id="GO:0006954">
    <property type="term" value="P:inflammatory response"/>
    <property type="evidence" value="ECO:0007669"/>
    <property type="project" value="UniProtKB-UniRule"/>
</dbReference>
<dbReference type="InterPro" id="IPR032675">
    <property type="entry name" value="LRR_dom_sf"/>
</dbReference>
<evidence type="ECO:0000256" key="5">
    <source>
        <dbReference type="ARBA" id="ARBA00022692"/>
    </source>
</evidence>
<feature type="disulfide bond" evidence="16">
    <location>
        <begin position="425"/>
        <end position="448"/>
    </location>
</feature>
<keyword evidence="9 17" id="KW-1133">Transmembrane helix</keyword>
<feature type="chain" id="PRO_5044740456" description="TIR domain-containing protein" evidence="18">
    <location>
        <begin position="21"/>
        <end position="799"/>
    </location>
</feature>
<name>A0ABD0X2Q6_UMBPY</name>
<dbReference type="InterPro" id="IPR000157">
    <property type="entry name" value="TIR_dom"/>
</dbReference>
<evidence type="ECO:0000256" key="1">
    <source>
        <dbReference type="ARBA" id="ARBA00004479"/>
    </source>
</evidence>
<comment type="subcellular location">
    <subcellularLocation>
        <location evidence="1">Membrane</location>
        <topology evidence="1">Single-pass type I membrane protein</topology>
    </subcellularLocation>
</comment>
<reference evidence="20 21" key="1">
    <citation type="submission" date="2024-06" db="EMBL/GenBank/DDBJ databases">
        <authorList>
            <person name="Pan Q."/>
            <person name="Wen M."/>
            <person name="Jouanno E."/>
            <person name="Zahm M."/>
            <person name="Klopp C."/>
            <person name="Cabau C."/>
            <person name="Louis A."/>
            <person name="Berthelot C."/>
            <person name="Parey E."/>
            <person name="Roest Crollius H."/>
            <person name="Montfort J."/>
            <person name="Robinson-Rechavi M."/>
            <person name="Bouchez O."/>
            <person name="Lampietro C."/>
            <person name="Lopez Roques C."/>
            <person name="Donnadieu C."/>
            <person name="Postlethwait J."/>
            <person name="Bobe J."/>
            <person name="Verreycken H."/>
            <person name="Guiguen Y."/>
        </authorList>
    </citation>
    <scope>NUCLEOTIDE SEQUENCE [LARGE SCALE GENOMIC DNA]</scope>
    <source>
        <strain evidence="20">Up_M1</strain>
        <tissue evidence="20">Testis</tissue>
    </source>
</reference>
<gene>
    <name evidence="20" type="ORF">UPYG_G00215270</name>
</gene>
<dbReference type="PANTHER" id="PTHR24365">
    <property type="entry name" value="TOLL-LIKE RECEPTOR"/>
    <property type="match status" value="1"/>
</dbReference>
<keyword evidence="13" id="KW-0325">Glycoprotein</keyword>
<sequence length="799" mass="91376">MKAVAIFLWAMALLVKYHHCNPFSLEIYTIIVNFSSKNLSSVPGNLLPSTEALDLSQNNIQKLSSEDFQVTTHLRFLNLSWNVLDEIDRETFHPTILEILDLSHNQLQNLSDQHYLLFAQNLRFLDLTFNLFHTMTLGENFCRLAKLEILGLGASIIMVDDFINITHINLQTLTLLLENLTAYESGSLKNIQAQKVRIGLANKHIDKDLITDALVMFQEVELMGMNFKGDHRYLEQIVKEREVIKTSHLYLTDITIIWCQLTSTINAVFQSPITHLSISDVDIYFPPIQDTPGINTSHTKFFSARRAVVGCFFFSIEALCNFFINMPVEHLAIIETSIIHMSCPSLPSLIQKLDFSDCALTDTVFSTVKKHVIVECTTLNRLENLVLRKNHLKNLQILSIRLQHMSSLSHLDISLNSLVYNGQLCHWPANIVHLNLSSNGLSDLVFSCLPNRTTILDLQNNQITTVPEKLLALGSLLALDLSANRLRDLPICNGFPHLKYLLLRENSLHSPSVKFLETCPVLKLLDVSRNPFICTCALRGFKELGEKHQTIQLLQWPRAYRCSYPEDQRNSTLEHFQIPEISCNVGLLATAILGPAVAIVILIVTLCHRLDIPWYLGMIWQWTRAKHRARTQQLQAKDLEGVVFHAFVSYSQHDAEWVTGQLLPKLEGPGGGLHICRHERDFIPGKTIVENIIRCVEKSRRCVFVLSGHFVRSEWCHYELYFASHQQLSRGSDSVILVLLEHLPQYMIPSKYYQLKAMMERHTYLEWPQDRGKQRLFWANLRAALQADLPAVPVRDMDH</sequence>
<keyword evidence="21" id="KW-1185">Reference proteome</keyword>
<keyword evidence="12 15" id="KW-0675">Receptor</keyword>
<dbReference type="FunFam" id="3.40.50.10140:FF:000001">
    <property type="entry name" value="Toll-like receptor 2"/>
    <property type="match status" value="1"/>
</dbReference>
<dbReference type="FunFam" id="3.80.10.10:FF:000046">
    <property type="entry name" value="Toll-like receptor 2"/>
    <property type="match status" value="1"/>
</dbReference>
<dbReference type="PIRSF" id="PIRSF037595">
    <property type="entry name" value="Toll-like_receptor"/>
    <property type="match status" value="1"/>
</dbReference>
<evidence type="ECO:0000256" key="3">
    <source>
        <dbReference type="ARBA" id="ARBA00022588"/>
    </source>
</evidence>
<keyword evidence="6 18" id="KW-0732">Signal</keyword>
<dbReference type="SMART" id="SM00255">
    <property type="entry name" value="TIR"/>
    <property type="match status" value="1"/>
</dbReference>
<dbReference type="InterPro" id="IPR003591">
    <property type="entry name" value="Leu-rich_rpt_typical-subtyp"/>
</dbReference>